<dbReference type="STRING" id="22663.A0A2I0JJI1"/>
<dbReference type="InterPro" id="IPR039299">
    <property type="entry name" value="SEOA"/>
</dbReference>
<dbReference type="GO" id="GO:0010088">
    <property type="term" value="P:phloem development"/>
    <property type="evidence" value="ECO:0007669"/>
    <property type="project" value="InterPro"/>
</dbReference>
<evidence type="ECO:0008006" key="4">
    <source>
        <dbReference type="Google" id="ProtNLM"/>
    </source>
</evidence>
<proteinExistence type="predicted"/>
<comment type="caution">
    <text evidence="2">The sequence shown here is derived from an EMBL/GenBank/DDBJ whole genome shotgun (WGS) entry which is preliminary data.</text>
</comment>
<dbReference type="Proteomes" id="UP000233551">
    <property type="component" value="Unassembled WGS sequence"/>
</dbReference>
<evidence type="ECO:0000313" key="3">
    <source>
        <dbReference type="Proteomes" id="UP000233551"/>
    </source>
</evidence>
<accession>A0A2I0JJI1</accession>
<dbReference type="AlphaFoldDB" id="A0A2I0JJI1"/>
<gene>
    <name evidence="2" type="ORF">CRG98_023169</name>
</gene>
<evidence type="ECO:0000313" key="2">
    <source>
        <dbReference type="EMBL" id="PKI56431.1"/>
    </source>
</evidence>
<protein>
    <recommendedName>
        <fullName evidence="4">Protein SIEVE ELEMENT OCCLUSION B-like</fullName>
    </recommendedName>
</protein>
<dbReference type="PANTHER" id="PTHR33232:SF9">
    <property type="entry name" value="PROTEIN SIEVE ELEMENT OCCLUSION B"/>
    <property type="match status" value="1"/>
</dbReference>
<keyword evidence="3" id="KW-1185">Reference proteome</keyword>
<dbReference type="PANTHER" id="PTHR33232">
    <property type="entry name" value="PROTEIN SIEVE ELEMENT OCCLUSION B-LIKE"/>
    <property type="match status" value="1"/>
</dbReference>
<evidence type="ECO:0000256" key="1">
    <source>
        <dbReference type="SAM" id="MobiDB-lite"/>
    </source>
</evidence>
<dbReference type="EMBL" id="PGOL01001598">
    <property type="protein sequence ID" value="PKI56431.1"/>
    <property type="molecule type" value="Genomic_DNA"/>
</dbReference>
<organism evidence="2 3">
    <name type="scientific">Punica granatum</name>
    <name type="common">Pomegranate</name>
    <dbReference type="NCBI Taxonomy" id="22663"/>
    <lineage>
        <taxon>Eukaryota</taxon>
        <taxon>Viridiplantae</taxon>
        <taxon>Streptophyta</taxon>
        <taxon>Embryophyta</taxon>
        <taxon>Tracheophyta</taxon>
        <taxon>Spermatophyta</taxon>
        <taxon>Magnoliopsida</taxon>
        <taxon>eudicotyledons</taxon>
        <taxon>Gunneridae</taxon>
        <taxon>Pentapetalae</taxon>
        <taxon>rosids</taxon>
        <taxon>malvids</taxon>
        <taxon>Myrtales</taxon>
        <taxon>Lythraceae</taxon>
        <taxon>Punica</taxon>
    </lineage>
</organism>
<reference evidence="2 3" key="1">
    <citation type="submission" date="2017-11" db="EMBL/GenBank/DDBJ databases">
        <title>De-novo sequencing of pomegranate (Punica granatum L.) genome.</title>
        <authorList>
            <person name="Akparov Z."/>
            <person name="Amiraslanov A."/>
            <person name="Hajiyeva S."/>
            <person name="Abbasov M."/>
            <person name="Kaur K."/>
            <person name="Hamwieh A."/>
            <person name="Solovyev V."/>
            <person name="Salamov A."/>
            <person name="Braich B."/>
            <person name="Kosarev P."/>
            <person name="Mahmoud A."/>
            <person name="Hajiyev E."/>
            <person name="Babayeva S."/>
            <person name="Izzatullayeva V."/>
            <person name="Mammadov A."/>
            <person name="Mammadov A."/>
            <person name="Sharifova S."/>
            <person name="Ojaghi J."/>
            <person name="Eynullazada K."/>
            <person name="Bayramov B."/>
            <person name="Abdulazimova A."/>
            <person name="Shahmuradov I."/>
        </authorList>
    </citation>
    <scope>NUCLEOTIDE SEQUENCE [LARGE SCALE GENOMIC DNA]</scope>
    <source>
        <strain evidence="3">cv. AG2017</strain>
        <tissue evidence="2">Leaf</tissue>
    </source>
</reference>
<name>A0A2I0JJI1_PUNGR</name>
<sequence>MASGDSFSRASVARPREGGHSQAALHLGAHMRASTRQNSGAHTSTKGPEALSVTTLRGFGAFDVRLKHRDYVKNLNELVKQLLVLTADLVELQRYTMKYPEKEVPELGAAYDRIPVTFGYFRRKNVYLLISSWKIPETDLKALLNIYHDHKFQQKQPTEDGNIIIEGTTTPPPEKAHDILWVPALDWPSSHTGDVDELRAHMPWIVAKNASVVHQFALRYFREHWHFSREPILVFLNHAGWVECLNAMLMIHLWGIGSFPFTEQEIPCLLGSKTKAWIEMVIVPIIPELPNWMNDKYILFYEGQQNTVSLQPEIKERIADAIGTSFTTVGLDSLELVNQFLARLESRLYVKMQTLPLLHDGSVSDPMGDPEVHQMLQTFTAHGRGGFAILTWGYEVLTVALFTTAWKAQGEHGKWLQTVSKQTSTVHSDFEKIFI</sequence>
<feature type="region of interest" description="Disordered" evidence="1">
    <location>
        <begin position="1"/>
        <end position="21"/>
    </location>
</feature>